<proteinExistence type="predicted"/>
<dbReference type="InterPro" id="IPR014710">
    <property type="entry name" value="RmlC-like_jellyroll"/>
</dbReference>
<dbReference type="SUPFAM" id="SSF51182">
    <property type="entry name" value="RmlC-like cupins"/>
    <property type="match status" value="1"/>
</dbReference>
<dbReference type="RefSeq" id="WP_285965824.1">
    <property type="nucleotide sequence ID" value="NZ_CP127294.1"/>
</dbReference>
<dbReference type="InterPro" id="IPR011051">
    <property type="entry name" value="RmlC_Cupin_sf"/>
</dbReference>
<keyword evidence="3" id="KW-1185">Reference proteome</keyword>
<dbReference type="Proteomes" id="UP001236014">
    <property type="component" value="Chromosome"/>
</dbReference>
<dbReference type="InterPro" id="IPR013096">
    <property type="entry name" value="Cupin_2"/>
</dbReference>
<evidence type="ECO:0000313" key="2">
    <source>
        <dbReference type="EMBL" id="WIX75047.1"/>
    </source>
</evidence>
<dbReference type="Gene3D" id="2.60.120.10">
    <property type="entry name" value="Jelly Rolls"/>
    <property type="match status" value="1"/>
</dbReference>
<sequence>MPKFTQVGEREWIHEDVVGHAIDRCKLWYDGHGLSFSLVKMPPDHELSLHRHETWVSVFVVDGVLKWEGGGQERKLGAGDFYFVQPGEEHVETSLEDTTVLIIKAEPNVQYSIDGTGGDRRQS</sequence>
<accession>A0A9Y2I8M3</accession>
<organism evidence="2 3">
    <name type="scientific">Amycolatopsis carbonis</name>
    <dbReference type="NCBI Taxonomy" id="715471"/>
    <lineage>
        <taxon>Bacteria</taxon>
        <taxon>Bacillati</taxon>
        <taxon>Actinomycetota</taxon>
        <taxon>Actinomycetes</taxon>
        <taxon>Pseudonocardiales</taxon>
        <taxon>Pseudonocardiaceae</taxon>
        <taxon>Amycolatopsis</taxon>
    </lineage>
</organism>
<gene>
    <name evidence="2" type="ORF">QRX50_26225</name>
</gene>
<dbReference type="KEGG" id="acab:QRX50_26225"/>
<dbReference type="EMBL" id="CP127294">
    <property type="protein sequence ID" value="WIX75047.1"/>
    <property type="molecule type" value="Genomic_DNA"/>
</dbReference>
<name>A0A9Y2I8M3_9PSEU</name>
<dbReference type="AlphaFoldDB" id="A0A9Y2I8M3"/>
<feature type="domain" description="Cupin type-2" evidence="1">
    <location>
        <begin position="38"/>
        <end position="95"/>
    </location>
</feature>
<dbReference type="Pfam" id="PF07883">
    <property type="entry name" value="Cupin_2"/>
    <property type="match status" value="1"/>
</dbReference>
<protein>
    <submittedName>
        <fullName evidence="2">Cupin domain-containing protein</fullName>
    </submittedName>
</protein>
<evidence type="ECO:0000259" key="1">
    <source>
        <dbReference type="Pfam" id="PF07883"/>
    </source>
</evidence>
<evidence type="ECO:0000313" key="3">
    <source>
        <dbReference type="Proteomes" id="UP001236014"/>
    </source>
</evidence>
<reference evidence="2 3" key="1">
    <citation type="submission" date="2023-06" db="EMBL/GenBank/DDBJ databases">
        <authorList>
            <person name="Oyuntsetseg B."/>
            <person name="Kim S.B."/>
        </authorList>
    </citation>
    <scope>NUCLEOTIDE SEQUENCE [LARGE SCALE GENOMIC DNA]</scope>
    <source>
        <strain evidence="2 3">2-15</strain>
    </source>
</reference>